<dbReference type="AlphaFoldDB" id="A0A1G4WS32"/>
<name>A0A1G4WS32_9MYCO</name>
<dbReference type="InterPro" id="IPR015057">
    <property type="entry name" value="Rv2632c-like"/>
</dbReference>
<dbReference type="Gene3D" id="3.30.160.240">
    <property type="entry name" value="Rv1738"/>
    <property type="match status" value="1"/>
</dbReference>
<dbReference type="STRING" id="1502745.SAMN02799620_04437"/>
<reference evidence="2" key="1">
    <citation type="submission" date="2016-10" db="EMBL/GenBank/DDBJ databases">
        <authorList>
            <person name="Varghese N."/>
            <person name="Submissions S."/>
        </authorList>
    </citation>
    <scope>NUCLEOTIDE SEQUENCE [LARGE SCALE GENOMIC DNA]</scope>
    <source>
        <strain evidence="2">UNC267MFSha1.1M11</strain>
    </source>
</reference>
<evidence type="ECO:0000313" key="1">
    <source>
        <dbReference type="EMBL" id="SCX27842.1"/>
    </source>
</evidence>
<proteinExistence type="predicted"/>
<protein>
    <recommendedName>
        <fullName evidence="3">DUF1876 domain-containing protein</fullName>
    </recommendedName>
</protein>
<evidence type="ECO:0008006" key="3">
    <source>
        <dbReference type="Google" id="ProtNLM"/>
    </source>
</evidence>
<dbReference type="SUPFAM" id="SSF143212">
    <property type="entry name" value="Rv2632c-like"/>
    <property type="match status" value="1"/>
</dbReference>
<dbReference type="Proteomes" id="UP000199707">
    <property type="component" value="Unassembled WGS sequence"/>
</dbReference>
<dbReference type="InterPro" id="IPR038070">
    <property type="entry name" value="Rv2632c-like_sf"/>
</dbReference>
<dbReference type="EMBL" id="FMUB01000009">
    <property type="protein sequence ID" value="SCX27842.1"/>
    <property type="molecule type" value="Genomic_DNA"/>
</dbReference>
<evidence type="ECO:0000313" key="2">
    <source>
        <dbReference type="Proteomes" id="UP000199707"/>
    </source>
</evidence>
<sequence>MNGADAGTPRADTGDESLPRTVELVFDRHGGYTRAEARLNWRGRTTAGVGFTRLRSGDRSLAEVGDELAVARALVDLANRLESVTARDMDRLPGTP</sequence>
<dbReference type="Pfam" id="PF08962">
    <property type="entry name" value="Rv2632c-like"/>
    <property type="match status" value="1"/>
</dbReference>
<dbReference type="RefSeq" id="WP_090361192.1">
    <property type="nucleotide sequence ID" value="NZ_FMUB01000009.1"/>
</dbReference>
<organism evidence="1 2">
    <name type="scientific">Mycolicibacterium fluoranthenivorans</name>
    <dbReference type="NCBI Taxonomy" id="258505"/>
    <lineage>
        <taxon>Bacteria</taxon>
        <taxon>Bacillati</taxon>
        <taxon>Actinomycetota</taxon>
        <taxon>Actinomycetes</taxon>
        <taxon>Mycobacteriales</taxon>
        <taxon>Mycobacteriaceae</taxon>
        <taxon>Mycolicibacterium</taxon>
    </lineage>
</organism>
<gene>
    <name evidence="1" type="ORF">SAMN02799620_04437</name>
</gene>
<accession>A0A1G4WS32</accession>